<dbReference type="PANTHER" id="PTHR42760:SF133">
    <property type="entry name" value="3-OXOACYL-[ACYL-CARRIER-PROTEIN] REDUCTASE"/>
    <property type="match status" value="1"/>
</dbReference>
<dbReference type="PANTHER" id="PTHR42760">
    <property type="entry name" value="SHORT-CHAIN DEHYDROGENASES/REDUCTASES FAMILY MEMBER"/>
    <property type="match status" value="1"/>
</dbReference>
<dbReference type="InterPro" id="IPR057326">
    <property type="entry name" value="KR_dom"/>
</dbReference>
<dbReference type="InterPro" id="IPR036291">
    <property type="entry name" value="NAD(P)-bd_dom_sf"/>
</dbReference>
<dbReference type="PRINTS" id="PR00080">
    <property type="entry name" value="SDRFAMILY"/>
</dbReference>
<accession>A0ABY7RRM6</accession>
<dbReference type="SUPFAM" id="SSF51735">
    <property type="entry name" value="NAD(P)-binding Rossmann-fold domains"/>
    <property type="match status" value="1"/>
</dbReference>
<comment type="similarity">
    <text evidence="1">Belongs to the short-chain dehydrogenases/reductases (SDR) family.</text>
</comment>
<dbReference type="PRINTS" id="PR00081">
    <property type="entry name" value="GDHRDH"/>
</dbReference>
<dbReference type="Proteomes" id="UP001317488">
    <property type="component" value="Chromosome"/>
</dbReference>
<keyword evidence="5" id="KW-1185">Reference proteome</keyword>
<evidence type="ECO:0000256" key="1">
    <source>
        <dbReference type="ARBA" id="ARBA00006484"/>
    </source>
</evidence>
<keyword evidence="2" id="KW-0560">Oxidoreductase</keyword>
<dbReference type="Pfam" id="PF13561">
    <property type="entry name" value="adh_short_C2"/>
    <property type="match status" value="1"/>
</dbReference>
<gene>
    <name evidence="4" type="ORF">GO600_09745</name>
</gene>
<evidence type="ECO:0000256" key="2">
    <source>
        <dbReference type="ARBA" id="ARBA00023002"/>
    </source>
</evidence>
<dbReference type="RefSeq" id="WP_038050890.1">
    <property type="nucleotide sequence ID" value="NZ_CP046617.1"/>
</dbReference>
<dbReference type="InterPro" id="IPR002347">
    <property type="entry name" value="SDR_fam"/>
</dbReference>
<name>A0ABY7RRM6_9DEIN</name>
<dbReference type="CDD" id="cd05233">
    <property type="entry name" value="SDR_c"/>
    <property type="match status" value="1"/>
</dbReference>
<dbReference type="SMART" id="SM00822">
    <property type="entry name" value="PKS_KR"/>
    <property type="match status" value="1"/>
</dbReference>
<evidence type="ECO:0000259" key="3">
    <source>
        <dbReference type="SMART" id="SM00822"/>
    </source>
</evidence>
<evidence type="ECO:0000313" key="5">
    <source>
        <dbReference type="Proteomes" id="UP001317488"/>
    </source>
</evidence>
<feature type="domain" description="Ketoreductase" evidence="3">
    <location>
        <begin position="2"/>
        <end position="178"/>
    </location>
</feature>
<organism evidence="4 5">
    <name type="scientific">Thermus antranikianii</name>
    <dbReference type="NCBI Taxonomy" id="88190"/>
    <lineage>
        <taxon>Bacteria</taxon>
        <taxon>Thermotogati</taxon>
        <taxon>Deinococcota</taxon>
        <taxon>Deinococci</taxon>
        <taxon>Thermales</taxon>
        <taxon>Thermaceae</taxon>
        <taxon>Thermus</taxon>
    </lineage>
</organism>
<sequence>MRVALVTGGSRGIGRALAEELAKRGFKVGIASRHPEDAVNAFTQKGFSAFGVPIDLERDPPERAVELARGQGDIHVLVHAAGVNVRKPALELSYEDWRRVLYLHLDVAFLLAKAVAPQMMRAGWGRILFIGSVTTFTGGGPVPISAYVSAKTGLLGLTRALAKEWAPFGIRVNLLCPGYVKTEFTAPVWNTPDLYQSITHRIPLGRWASPEEIAKVGVLLCTEDADYLTGQAVVVDGGFLAY</sequence>
<evidence type="ECO:0000313" key="4">
    <source>
        <dbReference type="EMBL" id="WCM40339.1"/>
    </source>
</evidence>
<dbReference type="EMBL" id="CP046617">
    <property type="protein sequence ID" value="WCM40339.1"/>
    <property type="molecule type" value="Genomic_DNA"/>
</dbReference>
<dbReference type="Gene3D" id="3.40.50.720">
    <property type="entry name" value="NAD(P)-binding Rossmann-like Domain"/>
    <property type="match status" value="1"/>
</dbReference>
<protein>
    <submittedName>
        <fullName evidence="4">SDR family oxidoreductase</fullName>
    </submittedName>
</protein>
<reference evidence="4 5" key="1">
    <citation type="submission" date="2019-12" db="EMBL/GenBank/DDBJ databases">
        <authorList>
            <person name="An T."/>
        </authorList>
    </citation>
    <scope>NUCLEOTIDE SEQUENCE [LARGE SCALE GENOMIC DNA]</scope>
    <source>
        <strain evidence="4 5">JCM 19900</strain>
    </source>
</reference>
<proteinExistence type="inferred from homology"/>